<dbReference type="Gene3D" id="1.25.40.20">
    <property type="entry name" value="Ankyrin repeat-containing domain"/>
    <property type="match status" value="1"/>
</dbReference>
<keyword evidence="1" id="KW-0677">Repeat</keyword>
<name>A0A6J8B5I2_MYTCO</name>
<dbReference type="AlphaFoldDB" id="A0A6J8B5I2"/>
<keyword evidence="4" id="KW-1185">Reference proteome</keyword>
<evidence type="ECO:0000313" key="3">
    <source>
        <dbReference type="EMBL" id="CAC5378274.1"/>
    </source>
</evidence>
<accession>A0A6J8B5I2</accession>
<dbReference type="Pfam" id="PF12796">
    <property type="entry name" value="Ank_2"/>
    <property type="match status" value="1"/>
</dbReference>
<dbReference type="Proteomes" id="UP000507470">
    <property type="component" value="Unassembled WGS sequence"/>
</dbReference>
<dbReference type="PANTHER" id="PTHR24126">
    <property type="entry name" value="ANKYRIN REPEAT, PH AND SEC7 DOMAIN CONTAINING PROTEIN SECG-RELATED"/>
    <property type="match status" value="1"/>
</dbReference>
<protein>
    <submittedName>
        <fullName evidence="3">Uncharacterized protein</fullName>
    </submittedName>
</protein>
<dbReference type="EMBL" id="CACVKT020002533">
    <property type="protein sequence ID" value="CAC5378274.1"/>
    <property type="molecule type" value="Genomic_DNA"/>
</dbReference>
<gene>
    <name evidence="3" type="ORF">MCOR_14487</name>
</gene>
<dbReference type="SMART" id="SM00248">
    <property type="entry name" value="ANK"/>
    <property type="match status" value="3"/>
</dbReference>
<evidence type="ECO:0000256" key="2">
    <source>
        <dbReference type="ARBA" id="ARBA00023043"/>
    </source>
</evidence>
<keyword evidence="2" id="KW-0040">ANK repeat</keyword>
<proteinExistence type="predicted"/>
<evidence type="ECO:0000256" key="1">
    <source>
        <dbReference type="ARBA" id="ARBA00022737"/>
    </source>
</evidence>
<sequence length="304" mass="34867">MKALKNKNNVNNMDGTEQKECSYITDTKLENSKLKVKQFKHNITLAEWKAFNNRIEDDCIYISKADYNNIPVVVNTLKYINPETNHLNSYHYKKINHTTQKLSLDLFQRLTEQKECSYITDTKLENSKLKVKQFKHNITLAEWKAFNNRIEDDCIYISKADYNNIPVVKMENSLTKALSTGQFKLAKMLIEGGQNVNFCNSSGVTPLMLACSLDVDDEHIPKKLQLVKYILDRKANLTAVDNIGRTALMYALFSGCKQTIQLLKSHGLMQSVNIPSNTRRAKFRDQELFASFETASNHSSFGKM</sequence>
<dbReference type="InterPro" id="IPR036770">
    <property type="entry name" value="Ankyrin_rpt-contain_sf"/>
</dbReference>
<dbReference type="OrthoDB" id="539213at2759"/>
<evidence type="ECO:0000313" key="4">
    <source>
        <dbReference type="Proteomes" id="UP000507470"/>
    </source>
</evidence>
<organism evidence="3 4">
    <name type="scientific">Mytilus coruscus</name>
    <name type="common">Sea mussel</name>
    <dbReference type="NCBI Taxonomy" id="42192"/>
    <lineage>
        <taxon>Eukaryota</taxon>
        <taxon>Metazoa</taxon>
        <taxon>Spiralia</taxon>
        <taxon>Lophotrochozoa</taxon>
        <taxon>Mollusca</taxon>
        <taxon>Bivalvia</taxon>
        <taxon>Autobranchia</taxon>
        <taxon>Pteriomorphia</taxon>
        <taxon>Mytilida</taxon>
        <taxon>Mytiloidea</taxon>
        <taxon>Mytilidae</taxon>
        <taxon>Mytilinae</taxon>
        <taxon>Mytilus</taxon>
    </lineage>
</organism>
<reference evidence="3 4" key="1">
    <citation type="submission" date="2020-06" db="EMBL/GenBank/DDBJ databases">
        <authorList>
            <person name="Li R."/>
            <person name="Bekaert M."/>
        </authorList>
    </citation>
    <scope>NUCLEOTIDE SEQUENCE [LARGE SCALE GENOMIC DNA]</scope>
    <source>
        <strain evidence="4">wild</strain>
    </source>
</reference>
<dbReference type="SUPFAM" id="SSF48403">
    <property type="entry name" value="Ankyrin repeat"/>
    <property type="match status" value="1"/>
</dbReference>
<dbReference type="InterPro" id="IPR002110">
    <property type="entry name" value="Ankyrin_rpt"/>
</dbReference>